<dbReference type="Gene3D" id="3.10.450.10">
    <property type="match status" value="1"/>
</dbReference>
<dbReference type="PANTHER" id="PTHR11414">
    <property type="entry name" value="CYSTATIN FAMILY MEMBER"/>
    <property type="match status" value="1"/>
</dbReference>
<comment type="subcellular location">
    <subcellularLocation>
        <location evidence="1">Cytoplasm</location>
    </subcellularLocation>
</comment>
<comment type="caution">
    <text evidence="8">The sequence shown here is derived from an EMBL/GenBank/DDBJ whole genome shotgun (WGS) entry which is preliminary data.</text>
</comment>
<keyword evidence="3" id="KW-0963">Cytoplasm</keyword>
<name>A0A7J6QW64_PEROL</name>
<keyword evidence="5" id="KW-0789">Thiol protease inhibitor</keyword>
<comment type="similarity">
    <text evidence="2">Belongs to the cystatin family.</text>
</comment>
<dbReference type="GO" id="GO:0005829">
    <property type="term" value="C:cytosol"/>
    <property type="evidence" value="ECO:0007669"/>
    <property type="project" value="TreeGrafter"/>
</dbReference>
<gene>
    <name evidence="8" type="ORF">FOZ62_001112</name>
</gene>
<keyword evidence="6" id="KW-0732">Signal</keyword>
<reference evidence="8 9" key="1">
    <citation type="submission" date="2020-04" db="EMBL/GenBank/DDBJ databases">
        <title>Perkinsus olseni comparative genomics.</title>
        <authorList>
            <person name="Bogema D.R."/>
        </authorList>
    </citation>
    <scope>NUCLEOTIDE SEQUENCE [LARGE SCALE GENOMIC DNA]</scope>
    <source>
        <strain evidence="8">ATCC PRA-205</strain>
    </source>
</reference>
<dbReference type="InterPro" id="IPR046350">
    <property type="entry name" value="Cystatin_sf"/>
</dbReference>
<dbReference type="InterPro" id="IPR000010">
    <property type="entry name" value="Cystatin_dom"/>
</dbReference>
<sequence>MSGLVFLLMTSMRTMCGGLGEAMAANDTVRSLCNKVRSAIEQSNTSSAALSEFEPISYRSQVVVAGTNYFVKIKVGPDAYAHARIFQPLPCNGSNPELSGVQWDKGQGDDIAYF</sequence>
<accession>A0A7J6QW64</accession>
<dbReference type="PANTHER" id="PTHR11414:SF21">
    <property type="entry name" value="CYSTATIN 14A, TANDEM DUPLICATE 1-RELATED"/>
    <property type="match status" value="1"/>
</dbReference>
<dbReference type="AlphaFoldDB" id="A0A7J6QW64"/>
<evidence type="ECO:0000259" key="7">
    <source>
        <dbReference type="Pfam" id="PF00031"/>
    </source>
</evidence>
<keyword evidence="4" id="KW-0646">Protease inhibitor</keyword>
<evidence type="ECO:0000313" key="9">
    <source>
        <dbReference type="Proteomes" id="UP000574390"/>
    </source>
</evidence>
<feature type="domain" description="Cystatin" evidence="7">
    <location>
        <begin position="20"/>
        <end position="92"/>
    </location>
</feature>
<dbReference type="Pfam" id="PF00031">
    <property type="entry name" value="Cystatin"/>
    <property type="match status" value="1"/>
</dbReference>
<evidence type="ECO:0000256" key="5">
    <source>
        <dbReference type="ARBA" id="ARBA00022704"/>
    </source>
</evidence>
<evidence type="ECO:0000313" key="8">
    <source>
        <dbReference type="EMBL" id="KAF4712618.1"/>
    </source>
</evidence>
<feature type="chain" id="PRO_5029768904" description="Cystatin domain-containing protein" evidence="6">
    <location>
        <begin position="17"/>
        <end position="114"/>
    </location>
</feature>
<evidence type="ECO:0000256" key="6">
    <source>
        <dbReference type="SAM" id="SignalP"/>
    </source>
</evidence>
<dbReference type="InterPro" id="IPR001713">
    <property type="entry name" value="Prot_inh_stefin"/>
</dbReference>
<dbReference type="CDD" id="cd00042">
    <property type="entry name" value="CY"/>
    <property type="match status" value="1"/>
</dbReference>
<organism evidence="8 9">
    <name type="scientific">Perkinsus olseni</name>
    <name type="common">Perkinsus atlanticus</name>
    <dbReference type="NCBI Taxonomy" id="32597"/>
    <lineage>
        <taxon>Eukaryota</taxon>
        <taxon>Sar</taxon>
        <taxon>Alveolata</taxon>
        <taxon>Perkinsozoa</taxon>
        <taxon>Perkinsea</taxon>
        <taxon>Perkinsida</taxon>
        <taxon>Perkinsidae</taxon>
        <taxon>Perkinsus</taxon>
    </lineage>
</organism>
<dbReference type="EMBL" id="JABANM010026665">
    <property type="protein sequence ID" value="KAF4712618.1"/>
    <property type="molecule type" value="Genomic_DNA"/>
</dbReference>
<dbReference type="Proteomes" id="UP000574390">
    <property type="component" value="Unassembled WGS sequence"/>
</dbReference>
<evidence type="ECO:0000256" key="3">
    <source>
        <dbReference type="ARBA" id="ARBA00022490"/>
    </source>
</evidence>
<evidence type="ECO:0000256" key="2">
    <source>
        <dbReference type="ARBA" id="ARBA00009403"/>
    </source>
</evidence>
<dbReference type="SUPFAM" id="SSF54403">
    <property type="entry name" value="Cystatin/monellin"/>
    <property type="match status" value="1"/>
</dbReference>
<protein>
    <recommendedName>
        <fullName evidence="7">Cystatin domain-containing protein</fullName>
    </recommendedName>
</protein>
<proteinExistence type="inferred from homology"/>
<feature type="signal peptide" evidence="6">
    <location>
        <begin position="1"/>
        <end position="16"/>
    </location>
</feature>
<dbReference type="FunFam" id="3.10.450.10:FF:000001">
    <property type="entry name" value="Cystatin-A"/>
    <property type="match status" value="1"/>
</dbReference>
<evidence type="ECO:0000256" key="1">
    <source>
        <dbReference type="ARBA" id="ARBA00004496"/>
    </source>
</evidence>
<dbReference type="GO" id="GO:0004869">
    <property type="term" value="F:cysteine-type endopeptidase inhibitor activity"/>
    <property type="evidence" value="ECO:0007669"/>
    <property type="project" value="UniProtKB-KW"/>
</dbReference>
<evidence type="ECO:0000256" key="4">
    <source>
        <dbReference type="ARBA" id="ARBA00022690"/>
    </source>
</evidence>